<dbReference type="EMBL" id="BTSY01000005">
    <property type="protein sequence ID" value="GMT30057.1"/>
    <property type="molecule type" value="Genomic_DNA"/>
</dbReference>
<gene>
    <name evidence="1" type="ORF">PFISCL1PPCAC_21354</name>
</gene>
<accession>A0AAV5WJK1</accession>
<comment type="caution">
    <text evidence="1">The sequence shown here is derived from an EMBL/GenBank/DDBJ whole genome shotgun (WGS) entry which is preliminary data.</text>
</comment>
<organism evidence="1 2">
    <name type="scientific">Pristionchus fissidentatus</name>
    <dbReference type="NCBI Taxonomy" id="1538716"/>
    <lineage>
        <taxon>Eukaryota</taxon>
        <taxon>Metazoa</taxon>
        <taxon>Ecdysozoa</taxon>
        <taxon>Nematoda</taxon>
        <taxon>Chromadorea</taxon>
        <taxon>Rhabditida</taxon>
        <taxon>Rhabditina</taxon>
        <taxon>Diplogasteromorpha</taxon>
        <taxon>Diplogasteroidea</taxon>
        <taxon>Neodiplogasteridae</taxon>
        <taxon>Pristionchus</taxon>
    </lineage>
</organism>
<sequence>VFLYRNLYHILGMTSAAGEMARVCKENLRLSLMLATGLKDDIRSPWEYVLNRMGAVLGAVVETNFGSSSHSRITDLYSTIAELTPSLTDSSSSSSFLHFARAFAVVMEESLRQLKKSR</sequence>
<dbReference type="AlphaFoldDB" id="A0AAV5WJK1"/>
<proteinExistence type="predicted"/>
<dbReference type="Proteomes" id="UP001432322">
    <property type="component" value="Unassembled WGS sequence"/>
</dbReference>
<reference evidence="1" key="1">
    <citation type="submission" date="2023-10" db="EMBL/GenBank/DDBJ databases">
        <title>Genome assembly of Pristionchus species.</title>
        <authorList>
            <person name="Yoshida K."/>
            <person name="Sommer R.J."/>
        </authorList>
    </citation>
    <scope>NUCLEOTIDE SEQUENCE</scope>
    <source>
        <strain evidence="1">RS5133</strain>
    </source>
</reference>
<feature type="non-terminal residue" evidence="1">
    <location>
        <position position="1"/>
    </location>
</feature>
<name>A0AAV5WJK1_9BILA</name>
<protein>
    <submittedName>
        <fullName evidence="1">Uncharacterized protein</fullName>
    </submittedName>
</protein>
<evidence type="ECO:0000313" key="1">
    <source>
        <dbReference type="EMBL" id="GMT30057.1"/>
    </source>
</evidence>
<feature type="non-terminal residue" evidence="1">
    <location>
        <position position="118"/>
    </location>
</feature>
<keyword evidence="2" id="KW-1185">Reference proteome</keyword>
<evidence type="ECO:0000313" key="2">
    <source>
        <dbReference type="Proteomes" id="UP001432322"/>
    </source>
</evidence>